<dbReference type="EMBL" id="CBKE010000076">
    <property type="protein sequence ID" value="CDF04431.1"/>
    <property type="molecule type" value="Genomic_DNA"/>
</dbReference>
<evidence type="ECO:0000313" key="2">
    <source>
        <dbReference type="EMBL" id="CDF04431.1"/>
    </source>
</evidence>
<accession>R7MVP9</accession>
<sequence length="61" mass="6357">MEFCEFCGNILNDDGRCPWDDCPHNAILDVMATAEAADKAKSATETSTDTTTEAAASTAGA</sequence>
<dbReference type="AlphaFoldDB" id="R7MVP9"/>
<comment type="caution">
    <text evidence="2">The sequence shown here is derived from an EMBL/GenBank/DDBJ whole genome shotgun (WGS) entry which is preliminary data.</text>
</comment>
<proteinExistence type="predicted"/>
<feature type="region of interest" description="Disordered" evidence="1">
    <location>
        <begin position="39"/>
        <end position="61"/>
    </location>
</feature>
<feature type="compositionally biased region" description="Low complexity" evidence="1">
    <location>
        <begin position="43"/>
        <end position="61"/>
    </location>
</feature>
<dbReference type="Proteomes" id="UP000017908">
    <property type="component" value="Unassembled WGS sequence"/>
</dbReference>
<organism evidence="2">
    <name type="scientific">Megasphaera elsdenii CAG:570</name>
    <dbReference type="NCBI Taxonomy" id="1263087"/>
    <lineage>
        <taxon>Bacteria</taxon>
        <taxon>Bacillati</taxon>
        <taxon>Bacillota</taxon>
        <taxon>Negativicutes</taxon>
        <taxon>Veillonellales</taxon>
        <taxon>Veillonellaceae</taxon>
        <taxon>Megasphaera</taxon>
    </lineage>
</organism>
<gene>
    <name evidence="2" type="ORF">BN715_00791</name>
</gene>
<evidence type="ECO:0000256" key="1">
    <source>
        <dbReference type="SAM" id="MobiDB-lite"/>
    </source>
</evidence>
<protein>
    <submittedName>
        <fullName evidence="2">Uncharacterized protein</fullName>
    </submittedName>
</protein>
<reference evidence="2" key="1">
    <citation type="submission" date="2012-11" db="EMBL/GenBank/DDBJ databases">
        <title>Dependencies among metagenomic species, viruses, plasmids and units of genetic variation.</title>
        <authorList>
            <person name="Nielsen H.B."/>
            <person name="Almeida M."/>
            <person name="Juncker A.S."/>
            <person name="Rasmussen S."/>
            <person name="Li J."/>
            <person name="Sunagawa S."/>
            <person name="Plichta D."/>
            <person name="Gautier L."/>
            <person name="Le Chatelier E."/>
            <person name="Peletier E."/>
            <person name="Bonde I."/>
            <person name="Nielsen T."/>
            <person name="Manichanh C."/>
            <person name="Arumugam M."/>
            <person name="Batto J."/>
            <person name="Santos M.B.Q.D."/>
            <person name="Blom N."/>
            <person name="Borruel N."/>
            <person name="Burgdorf K.S."/>
            <person name="Boumezbeur F."/>
            <person name="Casellas F."/>
            <person name="Dore J."/>
            <person name="Guarner F."/>
            <person name="Hansen T."/>
            <person name="Hildebrand F."/>
            <person name="Kaas R.S."/>
            <person name="Kennedy S."/>
            <person name="Kristiansen K."/>
            <person name="Kultima J.R."/>
            <person name="Leonard P."/>
            <person name="Levenez F."/>
            <person name="Lund O."/>
            <person name="Moumen B."/>
            <person name="Le Paslier D."/>
            <person name="Pons N."/>
            <person name="Pedersen O."/>
            <person name="Prifti E."/>
            <person name="Qin J."/>
            <person name="Raes J."/>
            <person name="Tap J."/>
            <person name="Tims S."/>
            <person name="Ussery D.W."/>
            <person name="Yamada T."/>
            <person name="MetaHit consortium"/>
            <person name="Renault P."/>
            <person name="Sicheritz-Ponten T."/>
            <person name="Bork P."/>
            <person name="Wang J."/>
            <person name="Brunak S."/>
            <person name="Ehrlich S.D."/>
        </authorList>
    </citation>
    <scope>NUCLEOTIDE SEQUENCE [LARGE SCALE GENOMIC DNA]</scope>
</reference>
<name>R7MVP9_MEGEL</name>